<dbReference type="GO" id="GO:0043805">
    <property type="term" value="F:indolepyruvate ferredoxin oxidoreductase activity"/>
    <property type="evidence" value="ECO:0007669"/>
    <property type="project" value="UniProtKB-EC"/>
</dbReference>
<dbReference type="Gene3D" id="3.40.920.10">
    <property type="entry name" value="Pyruvate-ferredoxin oxidoreductase, PFOR, domain III"/>
    <property type="match status" value="1"/>
</dbReference>
<dbReference type="OrthoDB" id="9789125at2"/>
<evidence type="ECO:0000259" key="2">
    <source>
        <dbReference type="Pfam" id="PF01558"/>
    </source>
</evidence>
<sequence>MIFNCLITGVGGQGTVLVSRLIGDAAIAKGLDVRGSETIGMAQRGGSVVSHIRIGENIHSPLIPTGKANIIIAFEPAEAVRVIHFLAPGGRMIVLDRGVMPVSSSLGKTPYKPAEMISYLKAEFSRPKEDQVAQAGDEDRLIIISGDELVKKCGDPKVLNTALLGIALEKKFFPFSAADMLDVLKKRTPAKYLEINMKALGLGRS</sequence>
<gene>
    <name evidence="3" type="ordered locus">TREAZ_1328</name>
</gene>
<proteinExistence type="predicted"/>
<dbReference type="InterPro" id="IPR019752">
    <property type="entry name" value="Pyrv/ketoisovalerate_OxRed_cat"/>
</dbReference>
<dbReference type="eggNOG" id="COG1014">
    <property type="taxonomic scope" value="Bacteria"/>
</dbReference>
<evidence type="ECO:0000313" key="3">
    <source>
        <dbReference type="EMBL" id="AEF81310.1"/>
    </source>
</evidence>
<name>F5YFX9_LEAAZ</name>
<dbReference type="SUPFAM" id="SSF53323">
    <property type="entry name" value="Pyruvate-ferredoxin oxidoreductase, PFOR, domain III"/>
    <property type="match status" value="1"/>
</dbReference>
<evidence type="ECO:0000256" key="1">
    <source>
        <dbReference type="ARBA" id="ARBA00023002"/>
    </source>
</evidence>
<feature type="domain" description="Pyruvate/ketoisovalerate oxidoreductase catalytic" evidence="2">
    <location>
        <begin position="11"/>
        <end position="204"/>
    </location>
</feature>
<dbReference type="Proteomes" id="UP000009222">
    <property type="component" value="Chromosome"/>
</dbReference>
<dbReference type="KEGG" id="taz:TREAZ_1328"/>
<dbReference type="AlphaFoldDB" id="F5YFX9"/>
<dbReference type="EC" id="1.2.7.8" evidence="3"/>
<accession>F5YFX9</accession>
<organism evidence="3 4">
    <name type="scientific">Leadbettera azotonutricia (strain ATCC BAA-888 / DSM 13862 / ZAS-9)</name>
    <name type="common">Treponema azotonutricium</name>
    <dbReference type="NCBI Taxonomy" id="545695"/>
    <lineage>
        <taxon>Bacteria</taxon>
        <taxon>Pseudomonadati</taxon>
        <taxon>Spirochaetota</taxon>
        <taxon>Spirochaetia</taxon>
        <taxon>Spirochaetales</taxon>
        <taxon>Breznakiellaceae</taxon>
        <taxon>Leadbettera</taxon>
    </lineage>
</organism>
<dbReference type="RefSeq" id="WP_015710672.1">
    <property type="nucleotide sequence ID" value="NC_015577.1"/>
</dbReference>
<reference evidence="3 4" key="2">
    <citation type="journal article" date="2011" name="ISME J.">
        <title>RNA-seq reveals cooperative metabolic interactions between two termite-gut spirochete species in co-culture.</title>
        <authorList>
            <person name="Rosenthal A.Z."/>
            <person name="Matson E.G."/>
            <person name="Eldar A."/>
            <person name="Leadbetter J.R."/>
        </authorList>
    </citation>
    <scope>NUCLEOTIDE SEQUENCE [LARGE SCALE GENOMIC DNA]</scope>
    <source>
        <strain evidence="4">ATCC BAA-888 / DSM 13862 / ZAS-9</strain>
    </source>
</reference>
<dbReference type="Pfam" id="PF01558">
    <property type="entry name" value="POR"/>
    <property type="match status" value="1"/>
</dbReference>
<dbReference type="InterPro" id="IPR052198">
    <property type="entry name" value="IorB_Oxidoreductase"/>
</dbReference>
<dbReference type="HOGENOM" id="CLU_087284_1_1_12"/>
<keyword evidence="3" id="KW-0670">Pyruvate</keyword>
<dbReference type="InParanoid" id="F5YFX9"/>
<dbReference type="InterPro" id="IPR002869">
    <property type="entry name" value="Pyrv_flavodox_OxRed_cen"/>
</dbReference>
<dbReference type="PANTHER" id="PTHR43854">
    <property type="entry name" value="INDOLEPYRUVATE OXIDOREDUCTASE SUBUNIT IORB"/>
    <property type="match status" value="1"/>
</dbReference>
<dbReference type="STRING" id="545695.TREAZ_1328"/>
<keyword evidence="1 3" id="KW-0560">Oxidoreductase</keyword>
<dbReference type="PANTHER" id="PTHR43854:SF1">
    <property type="entry name" value="INDOLEPYRUVATE OXIDOREDUCTASE SUBUNIT IORB"/>
    <property type="match status" value="1"/>
</dbReference>
<dbReference type="EMBL" id="CP001841">
    <property type="protein sequence ID" value="AEF81310.1"/>
    <property type="molecule type" value="Genomic_DNA"/>
</dbReference>
<evidence type="ECO:0000313" key="4">
    <source>
        <dbReference type="Proteomes" id="UP000009222"/>
    </source>
</evidence>
<keyword evidence="4" id="KW-1185">Reference proteome</keyword>
<reference evidence="4" key="1">
    <citation type="submission" date="2009-12" db="EMBL/GenBank/DDBJ databases">
        <title>Complete sequence of Treponema azotonutricium strain ZAS-9.</title>
        <authorList>
            <person name="Tetu S.G."/>
            <person name="Matson E."/>
            <person name="Ren Q."/>
            <person name="Seshadri R."/>
            <person name="Elbourne L."/>
            <person name="Hassan K.A."/>
            <person name="Durkin A."/>
            <person name="Radune D."/>
            <person name="Mohamoud Y."/>
            <person name="Shay R."/>
            <person name="Jin S."/>
            <person name="Zhang X."/>
            <person name="Lucey K."/>
            <person name="Ballor N.R."/>
            <person name="Ottesen E."/>
            <person name="Rosenthal R."/>
            <person name="Allen A."/>
            <person name="Leadbetter J.R."/>
            <person name="Paulsen I.T."/>
        </authorList>
    </citation>
    <scope>NUCLEOTIDE SEQUENCE [LARGE SCALE GENOMIC DNA]</scope>
    <source>
        <strain evidence="4">ATCC BAA-888 / DSM 13862 / ZAS-9</strain>
    </source>
</reference>
<protein>
    <submittedName>
        <fullName evidence="3">Indolepyruvate oxidoreductase subunit IorB (IOR)(Indolepyruvate ferredoxin oxidoreductase subunit beta)</fullName>
        <ecNumber evidence="3">1.2.7.8</ecNumber>
    </submittedName>
</protein>